<proteinExistence type="predicted"/>
<accession>A0A6C0B2A4</accession>
<dbReference type="EMBL" id="MN739046">
    <property type="protein sequence ID" value="QHS85658.1"/>
    <property type="molecule type" value="Genomic_DNA"/>
</dbReference>
<evidence type="ECO:0000313" key="2">
    <source>
        <dbReference type="EMBL" id="QHS85658.1"/>
    </source>
</evidence>
<dbReference type="AlphaFoldDB" id="A0A6C0B2A4"/>
<name>A0A6C0B2A4_9ZZZZ</name>
<sequence>MYNIYIFMETTVSEIIIPGSFSQSEKIALESLNKSLGYVNVATTKENKIEAIKRAMFMLKLTMPKSGRSPAPSEGLAELLNDKKNELMQLSEVLNNMTASVSSMAMPVESSTVSDMPMLEDYNAADNSSVSEVNKSIGYINSSTTPANKIAAIKRAMTIIKLSTLRPGNHTEDYLSSVDAKKMQLQALQDVLEGTRGGRMRRYKKSGKRGKTQKKSQKKTRRTTKKRGRKSRKGGKKM</sequence>
<evidence type="ECO:0000256" key="1">
    <source>
        <dbReference type="SAM" id="MobiDB-lite"/>
    </source>
</evidence>
<reference evidence="2" key="1">
    <citation type="journal article" date="2020" name="Nature">
        <title>Giant virus diversity and host interactions through global metagenomics.</title>
        <authorList>
            <person name="Schulz F."/>
            <person name="Roux S."/>
            <person name="Paez-Espino D."/>
            <person name="Jungbluth S."/>
            <person name="Walsh D.A."/>
            <person name="Denef V.J."/>
            <person name="McMahon K.D."/>
            <person name="Konstantinidis K.T."/>
            <person name="Eloe-Fadrosh E.A."/>
            <person name="Kyrpides N.C."/>
            <person name="Woyke T."/>
        </authorList>
    </citation>
    <scope>NUCLEOTIDE SEQUENCE</scope>
    <source>
        <strain evidence="2">GVMAG-M-3300009182-78</strain>
    </source>
</reference>
<protein>
    <submittedName>
        <fullName evidence="2">Uncharacterized protein</fullName>
    </submittedName>
</protein>
<organism evidence="2">
    <name type="scientific">viral metagenome</name>
    <dbReference type="NCBI Taxonomy" id="1070528"/>
    <lineage>
        <taxon>unclassified sequences</taxon>
        <taxon>metagenomes</taxon>
        <taxon>organismal metagenomes</taxon>
    </lineage>
</organism>
<feature type="compositionally biased region" description="Basic residues" evidence="1">
    <location>
        <begin position="198"/>
        <end position="238"/>
    </location>
</feature>
<feature type="region of interest" description="Disordered" evidence="1">
    <location>
        <begin position="195"/>
        <end position="238"/>
    </location>
</feature>